<dbReference type="Gene3D" id="3.40.50.10740">
    <property type="entry name" value="Class I glutamine amidotransferase-like"/>
    <property type="match status" value="1"/>
</dbReference>
<dbReference type="Gene3D" id="3.50.30.60">
    <property type="entry name" value="LD-carboxypeptidase A C-terminal domain-like"/>
    <property type="match status" value="1"/>
</dbReference>
<dbReference type="Proteomes" id="UP000799538">
    <property type="component" value="Unassembled WGS sequence"/>
</dbReference>
<accession>A0A6A6G7H4</accession>
<evidence type="ECO:0000259" key="4">
    <source>
        <dbReference type="Pfam" id="PF17676"/>
    </source>
</evidence>
<proteinExistence type="inferred from homology"/>
<dbReference type="PIRSF" id="PIRSF028757">
    <property type="entry name" value="LD-carboxypeptidase"/>
    <property type="match status" value="1"/>
</dbReference>
<keyword evidence="2" id="KW-0378">Hydrolase</keyword>
<dbReference type="OrthoDB" id="5186469at2759"/>
<dbReference type="AlphaFoldDB" id="A0A6A6G7H4"/>
<protein>
    <submittedName>
        <fullName evidence="5">Peptidase family S66</fullName>
    </submittedName>
</protein>
<sequence length="346" mass="38341">MVEVKLKPLTPGGTIAFLSPSSRLNKLFGHRIERAKGFFARNGFHVKVFWQHTLSSNYHEAVLQRCEELHAAFLDPEVSAIVCTIGGHSCNELLEYIDYDVVRLHPKVFCGFSDISLLHQAFYTQAGLQTFYGPAVIPNFGEHPEPMPFTFETFQSALCGFTGPVPRSLGWSQEWLDWLNPSTDQEERSLAPSPPWKWLRAGHAQAKLLGGCLPSLNQLVGSKYCPDYNGCVLLLETPEADHRPDAPMSLDMVRKSLTDLRNAGVLGEISGLVVGRPFMYDDNLRAEFHGVVLEACQNNSYPILVDIDIGHTHPTLTLPLGSIVILDAGRDTFGILDSPVATLKEI</sequence>
<dbReference type="InterPro" id="IPR040921">
    <property type="entry name" value="Peptidase_S66C"/>
</dbReference>
<evidence type="ECO:0000259" key="3">
    <source>
        <dbReference type="Pfam" id="PF02016"/>
    </source>
</evidence>
<dbReference type="Pfam" id="PF02016">
    <property type="entry name" value="Peptidase_S66"/>
    <property type="match status" value="1"/>
</dbReference>
<dbReference type="InterPro" id="IPR029062">
    <property type="entry name" value="Class_I_gatase-like"/>
</dbReference>
<comment type="similarity">
    <text evidence="1">Belongs to the peptidase S66 family.</text>
</comment>
<dbReference type="PANTHER" id="PTHR30237">
    <property type="entry name" value="MURAMOYLTETRAPEPTIDE CARBOXYPEPTIDASE"/>
    <property type="match status" value="1"/>
</dbReference>
<dbReference type="Pfam" id="PF17676">
    <property type="entry name" value="Peptidase_S66C"/>
    <property type="match status" value="1"/>
</dbReference>
<dbReference type="InterPro" id="IPR003507">
    <property type="entry name" value="S66_fam"/>
</dbReference>
<name>A0A6A6G7H4_9PEZI</name>
<evidence type="ECO:0000313" key="5">
    <source>
        <dbReference type="EMBL" id="KAF2221637.1"/>
    </source>
</evidence>
<gene>
    <name evidence="5" type="ORF">BDZ85DRAFT_275244</name>
</gene>
<dbReference type="InterPro" id="IPR027478">
    <property type="entry name" value="LdcA_N"/>
</dbReference>
<evidence type="ECO:0000313" key="6">
    <source>
        <dbReference type="Proteomes" id="UP000799538"/>
    </source>
</evidence>
<dbReference type="EMBL" id="ML992510">
    <property type="protein sequence ID" value="KAF2221637.1"/>
    <property type="molecule type" value="Genomic_DNA"/>
</dbReference>
<dbReference type="InterPro" id="IPR027461">
    <property type="entry name" value="Carboxypeptidase_A_C_sf"/>
</dbReference>
<keyword evidence="6" id="KW-1185">Reference proteome</keyword>
<dbReference type="InterPro" id="IPR040449">
    <property type="entry name" value="Peptidase_S66_N"/>
</dbReference>
<evidence type="ECO:0000256" key="1">
    <source>
        <dbReference type="ARBA" id="ARBA00010233"/>
    </source>
</evidence>
<dbReference type="SUPFAM" id="SSF52317">
    <property type="entry name" value="Class I glutamine amidotransferase-like"/>
    <property type="match status" value="1"/>
</dbReference>
<organism evidence="5 6">
    <name type="scientific">Elsinoe ampelina</name>
    <dbReference type="NCBI Taxonomy" id="302913"/>
    <lineage>
        <taxon>Eukaryota</taxon>
        <taxon>Fungi</taxon>
        <taxon>Dikarya</taxon>
        <taxon>Ascomycota</taxon>
        <taxon>Pezizomycotina</taxon>
        <taxon>Dothideomycetes</taxon>
        <taxon>Dothideomycetidae</taxon>
        <taxon>Myriangiales</taxon>
        <taxon>Elsinoaceae</taxon>
        <taxon>Elsinoe</taxon>
    </lineage>
</organism>
<dbReference type="SUPFAM" id="SSF141986">
    <property type="entry name" value="LD-carboxypeptidase A C-terminal domain-like"/>
    <property type="match status" value="1"/>
</dbReference>
<dbReference type="CDD" id="cd07062">
    <property type="entry name" value="Peptidase_S66_mccF_like"/>
    <property type="match status" value="1"/>
</dbReference>
<reference evidence="6" key="1">
    <citation type="journal article" date="2020" name="Stud. Mycol.">
        <title>101 Dothideomycetes genomes: A test case for predicting lifestyles and emergence of pathogens.</title>
        <authorList>
            <person name="Haridas S."/>
            <person name="Albert R."/>
            <person name="Binder M."/>
            <person name="Bloem J."/>
            <person name="LaButti K."/>
            <person name="Salamov A."/>
            <person name="Andreopoulos B."/>
            <person name="Baker S."/>
            <person name="Barry K."/>
            <person name="Bills G."/>
            <person name="Bluhm B."/>
            <person name="Cannon C."/>
            <person name="Castanera R."/>
            <person name="Culley D."/>
            <person name="Daum C."/>
            <person name="Ezra D."/>
            <person name="Gonzalez J."/>
            <person name="Henrissat B."/>
            <person name="Kuo A."/>
            <person name="Liang C."/>
            <person name="Lipzen A."/>
            <person name="Lutzoni F."/>
            <person name="Magnuson J."/>
            <person name="Mondo S."/>
            <person name="Nolan M."/>
            <person name="Ohm R."/>
            <person name="Pangilinan J."/>
            <person name="Park H.-J."/>
            <person name="Ramirez L."/>
            <person name="Alfaro M."/>
            <person name="Sun H."/>
            <person name="Tritt A."/>
            <person name="Yoshinaga Y."/>
            <person name="Zwiers L.-H."/>
            <person name="Turgeon B."/>
            <person name="Goodwin S."/>
            <person name="Spatafora J."/>
            <person name="Crous P."/>
            <person name="Grigoriev I."/>
        </authorList>
    </citation>
    <scope>NUCLEOTIDE SEQUENCE [LARGE SCALE GENOMIC DNA]</scope>
    <source>
        <strain evidence="6">CECT 20119</strain>
    </source>
</reference>
<feature type="domain" description="LD-carboxypeptidase N-terminal" evidence="3">
    <location>
        <begin position="15"/>
        <end position="133"/>
    </location>
</feature>
<dbReference type="PANTHER" id="PTHR30237:SF4">
    <property type="entry name" value="LD-CARBOXYPEPTIDASE C-TERMINAL DOMAIN-CONTAINING PROTEIN"/>
    <property type="match status" value="1"/>
</dbReference>
<evidence type="ECO:0000256" key="2">
    <source>
        <dbReference type="ARBA" id="ARBA00022801"/>
    </source>
</evidence>
<dbReference type="GO" id="GO:0016787">
    <property type="term" value="F:hydrolase activity"/>
    <property type="evidence" value="ECO:0007669"/>
    <property type="project" value="UniProtKB-KW"/>
</dbReference>
<feature type="domain" description="LD-carboxypeptidase C-terminal" evidence="4">
    <location>
        <begin position="206"/>
        <end position="322"/>
    </location>
</feature>